<reference evidence="1" key="1">
    <citation type="submission" date="2021-05" db="EMBL/GenBank/DDBJ databases">
        <authorList>
            <person name="Scholz U."/>
            <person name="Mascher M."/>
            <person name="Fiebig A."/>
        </authorList>
    </citation>
    <scope>NUCLEOTIDE SEQUENCE [LARGE SCALE GENOMIC DNA]</scope>
</reference>
<accession>A0ACD5TNW0</accession>
<keyword evidence="2" id="KW-1185">Reference proteome</keyword>
<sequence length="104" mass="11321">MEATANLGANRIIFESDSSNLVAAIKTGAYDLADTGILFKEARSLCTLHFDLADVVLCRRTCNSVAHWLAQFGYQGIAPYSTWEEDVPDFVIGLVVGDSAKQHV</sequence>
<protein>
    <submittedName>
        <fullName evidence="1">Uncharacterized protein</fullName>
    </submittedName>
</protein>
<proteinExistence type="predicted"/>
<dbReference type="Proteomes" id="UP001732700">
    <property type="component" value="Chromosome 1C"/>
</dbReference>
<evidence type="ECO:0000313" key="2">
    <source>
        <dbReference type="Proteomes" id="UP001732700"/>
    </source>
</evidence>
<name>A0ACD5TNW0_AVESA</name>
<dbReference type="EnsemblPlants" id="AVESA.00010b.r2.1CG0094630.1">
    <property type="protein sequence ID" value="AVESA.00010b.r2.1CG0094630.1.CDS.1"/>
    <property type="gene ID" value="AVESA.00010b.r2.1CG0094630"/>
</dbReference>
<organism evidence="1 2">
    <name type="scientific">Avena sativa</name>
    <name type="common">Oat</name>
    <dbReference type="NCBI Taxonomy" id="4498"/>
    <lineage>
        <taxon>Eukaryota</taxon>
        <taxon>Viridiplantae</taxon>
        <taxon>Streptophyta</taxon>
        <taxon>Embryophyta</taxon>
        <taxon>Tracheophyta</taxon>
        <taxon>Spermatophyta</taxon>
        <taxon>Magnoliopsida</taxon>
        <taxon>Liliopsida</taxon>
        <taxon>Poales</taxon>
        <taxon>Poaceae</taxon>
        <taxon>BOP clade</taxon>
        <taxon>Pooideae</taxon>
        <taxon>Poodae</taxon>
        <taxon>Poeae</taxon>
        <taxon>Poeae Chloroplast Group 1 (Aveneae type)</taxon>
        <taxon>Aveninae</taxon>
        <taxon>Avena</taxon>
    </lineage>
</organism>
<evidence type="ECO:0000313" key="1">
    <source>
        <dbReference type="EnsemblPlants" id="AVESA.00010b.r2.1CG0094630.1.CDS.1"/>
    </source>
</evidence>
<reference evidence="1" key="2">
    <citation type="submission" date="2025-09" db="UniProtKB">
        <authorList>
            <consortium name="EnsemblPlants"/>
        </authorList>
    </citation>
    <scope>IDENTIFICATION</scope>
</reference>